<dbReference type="PRINTS" id="PR00320">
    <property type="entry name" value="GPROTEINBRPT"/>
</dbReference>
<evidence type="ECO:0000313" key="4">
    <source>
        <dbReference type="EMBL" id="KAH0543952.1"/>
    </source>
</evidence>
<dbReference type="InterPro" id="IPR001680">
    <property type="entry name" value="WD40_rpt"/>
</dbReference>
<dbReference type="PANTHER" id="PTHR19848:SF8">
    <property type="entry name" value="F-BOX AND WD REPEAT DOMAIN CONTAINING 7"/>
    <property type="match status" value="1"/>
</dbReference>
<evidence type="ECO:0000256" key="2">
    <source>
        <dbReference type="ARBA" id="ARBA00022737"/>
    </source>
</evidence>
<keyword evidence="2" id="KW-0677">Repeat</keyword>
<feature type="repeat" description="WD" evidence="3">
    <location>
        <begin position="35"/>
        <end position="76"/>
    </location>
</feature>
<dbReference type="Gene3D" id="2.130.10.10">
    <property type="entry name" value="YVTN repeat-like/Quinoprotein amine dehydrogenase"/>
    <property type="match status" value="1"/>
</dbReference>
<dbReference type="EMBL" id="JAGHQM010003437">
    <property type="protein sequence ID" value="KAH0543952.1"/>
    <property type="molecule type" value="Genomic_DNA"/>
</dbReference>
<dbReference type="PANTHER" id="PTHR19848">
    <property type="entry name" value="WD40 REPEAT PROTEIN"/>
    <property type="match status" value="1"/>
</dbReference>
<dbReference type="PROSITE" id="PS00678">
    <property type="entry name" value="WD_REPEATS_1"/>
    <property type="match status" value="2"/>
</dbReference>
<evidence type="ECO:0000313" key="5">
    <source>
        <dbReference type="Proteomes" id="UP000750711"/>
    </source>
</evidence>
<comment type="caution">
    <text evidence="4">The sequence shown here is derived from an EMBL/GenBank/DDBJ whole genome shotgun (WGS) entry which is preliminary data.</text>
</comment>
<dbReference type="AlphaFoldDB" id="A0A9P8ICW8"/>
<organism evidence="4 5">
    <name type="scientific">Trichoglossum hirsutum</name>
    <dbReference type="NCBI Taxonomy" id="265104"/>
    <lineage>
        <taxon>Eukaryota</taxon>
        <taxon>Fungi</taxon>
        <taxon>Dikarya</taxon>
        <taxon>Ascomycota</taxon>
        <taxon>Pezizomycotina</taxon>
        <taxon>Geoglossomycetes</taxon>
        <taxon>Geoglossales</taxon>
        <taxon>Geoglossaceae</taxon>
        <taxon>Trichoglossum</taxon>
    </lineage>
</organism>
<reference evidence="4" key="1">
    <citation type="submission" date="2021-03" db="EMBL/GenBank/DDBJ databases">
        <title>Comparative genomics and phylogenomic investigation of the class Geoglossomycetes provide insights into ecological specialization and systematics.</title>
        <authorList>
            <person name="Melie T."/>
            <person name="Pirro S."/>
            <person name="Miller A.N."/>
            <person name="Quandt A."/>
        </authorList>
    </citation>
    <scope>NUCLEOTIDE SEQUENCE</scope>
    <source>
        <strain evidence="4">CAQ_001_2017</strain>
    </source>
</reference>
<dbReference type="PROSITE" id="PS50294">
    <property type="entry name" value="WD_REPEATS_REGION"/>
    <property type="match status" value="2"/>
</dbReference>
<accession>A0A9P8ICW8</accession>
<dbReference type="Pfam" id="PF00400">
    <property type="entry name" value="WD40"/>
    <property type="match status" value="2"/>
</dbReference>
<dbReference type="SUPFAM" id="SSF50978">
    <property type="entry name" value="WD40 repeat-like"/>
    <property type="match status" value="1"/>
</dbReference>
<sequence length="177" mass="18657">MSVAFSHDSARLASASYDQTVKIWDASSGACLQTLEGHSGWVMSVAFSHDSARLASASSDKTVKIWDASSGACLQTFKVGTELFKISFDTTGSCLYTEIGAISVDAPSVTDPQSPRYQGGGLSSDGAWITYNSENLVWLPSEYRPSCSAVSGKTIGIGAGSGKVWICSFEVDTVQDS</sequence>
<dbReference type="InterPro" id="IPR019775">
    <property type="entry name" value="WD40_repeat_CS"/>
</dbReference>
<dbReference type="SMART" id="SM00320">
    <property type="entry name" value="WD40"/>
    <property type="match status" value="2"/>
</dbReference>
<dbReference type="PROSITE" id="PS50082">
    <property type="entry name" value="WD_REPEATS_2"/>
    <property type="match status" value="2"/>
</dbReference>
<protein>
    <recommendedName>
        <fullName evidence="6">WD40 repeat-like protein</fullName>
    </recommendedName>
</protein>
<evidence type="ECO:0000256" key="1">
    <source>
        <dbReference type="ARBA" id="ARBA00022574"/>
    </source>
</evidence>
<evidence type="ECO:0000256" key="3">
    <source>
        <dbReference type="PROSITE-ProRule" id="PRU00221"/>
    </source>
</evidence>
<dbReference type="InterPro" id="IPR036322">
    <property type="entry name" value="WD40_repeat_dom_sf"/>
</dbReference>
<dbReference type="InterPro" id="IPR015943">
    <property type="entry name" value="WD40/YVTN_repeat-like_dom_sf"/>
</dbReference>
<keyword evidence="1 3" id="KW-0853">WD repeat</keyword>
<feature type="repeat" description="WD" evidence="3">
    <location>
        <begin position="1"/>
        <end position="34"/>
    </location>
</feature>
<dbReference type="Proteomes" id="UP000750711">
    <property type="component" value="Unassembled WGS sequence"/>
</dbReference>
<keyword evidence="5" id="KW-1185">Reference proteome</keyword>
<proteinExistence type="predicted"/>
<dbReference type="InterPro" id="IPR020472">
    <property type="entry name" value="WD40_PAC1"/>
</dbReference>
<evidence type="ECO:0008006" key="6">
    <source>
        <dbReference type="Google" id="ProtNLM"/>
    </source>
</evidence>
<gene>
    <name evidence="4" type="ORF">GP486_008540</name>
</gene>
<name>A0A9P8ICW8_9PEZI</name>